<dbReference type="PANTHER" id="PTHR23070">
    <property type="entry name" value="BCS1 AAA-TYPE ATPASE"/>
    <property type="match status" value="1"/>
</dbReference>
<dbReference type="AlphaFoldDB" id="A0AAN6ND97"/>
<dbReference type="InterPro" id="IPR027417">
    <property type="entry name" value="P-loop_NTPase"/>
</dbReference>
<dbReference type="SUPFAM" id="SSF52540">
    <property type="entry name" value="P-loop containing nucleoside triphosphate hydrolases"/>
    <property type="match status" value="1"/>
</dbReference>
<accession>A0AAN6ND97</accession>
<comment type="caution">
    <text evidence="15">The sequence shown here is derived from an EMBL/GenBank/DDBJ whole genome shotgun (WGS) entry which is preliminary data.</text>
</comment>
<evidence type="ECO:0000259" key="13">
    <source>
        <dbReference type="SMART" id="SM00382"/>
    </source>
</evidence>
<dbReference type="SMART" id="SM00382">
    <property type="entry name" value="AAA"/>
    <property type="match status" value="1"/>
</dbReference>
<feature type="compositionally biased region" description="Basic and acidic residues" evidence="12">
    <location>
        <begin position="680"/>
        <end position="699"/>
    </location>
</feature>
<evidence type="ECO:0000256" key="11">
    <source>
        <dbReference type="ARBA" id="ARBA00048778"/>
    </source>
</evidence>
<organism evidence="15 16">
    <name type="scientific">Diplogelasinospora grovesii</name>
    <dbReference type="NCBI Taxonomy" id="303347"/>
    <lineage>
        <taxon>Eukaryota</taxon>
        <taxon>Fungi</taxon>
        <taxon>Dikarya</taxon>
        <taxon>Ascomycota</taxon>
        <taxon>Pezizomycotina</taxon>
        <taxon>Sordariomycetes</taxon>
        <taxon>Sordariomycetidae</taxon>
        <taxon>Sordariales</taxon>
        <taxon>Diplogelasinosporaceae</taxon>
        <taxon>Diplogelasinospora</taxon>
    </lineage>
</organism>
<keyword evidence="4" id="KW-0547">Nucleotide-binding</keyword>
<evidence type="ECO:0000256" key="12">
    <source>
        <dbReference type="SAM" id="MobiDB-lite"/>
    </source>
</evidence>
<evidence type="ECO:0000256" key="5">
    <source>
        <dbReference type="ARBA" id="ARBA00022792"/>
    </source>
</evidence>
<name>A0AAN6ND97_9PEZI</name>
<protein>
    <submittedName>
        <fullName evidence="15">Mitochondrial chaperone BCS1-B 2</fullName>
    </submittedName>
</protein>
<comment type="catalytic activity">
    <reaction evidence="11">
        <text>ATP + H2O = ADP + phosphate + H(+)</text>
        <dbReference type="Rhea" id="RHEA:13065"/>
        <dbReference type="ChEBI" id="CHEBI:15377"/>
        <dbReference type="ChEBI" id="CHEBI:15378"/>
        <dbReference type="ChEBI" id="CHEBI:30616"/>
        <dbReference type="ChEBI" id="CHEBI:43474"/>
        <dbReference type="ChEBI" id="CHEBI:456216"/>
    </reaction>
    <physiologicalReaction direction="left-to-right" evidence="11">
        <dbReference type="Rhea" id="RHEA:13066"/>
    </physiologicalReaction>
</comment>
<evidence type="ECO:0000256" key="9">
    <source>
        <dbReference type="ARBA" id="ARBA00023128"/>
    </source>
</evidence>
<feature type="domain" description="AAA+ ATPase" evidence="13">
    <location>
        <begin position="302"/>
        <end position="463"/>
    </location>
</feature>
<evidence type="ECO:0000256" key="2">
    <source>
        <dbReference type="ARBA" id="ARBA00007448"/>
    </source>
</evidence>
<feature type="domain" description="BCS1 N-terminal" evidence="14">
    <location>
        <begin position="72"/>
        <end position="269"/>
    </location>
</feature>
<dbReference type="Gene3D" id="3.40.50.300">
    <property type="entry name" value="P-loop containing nucleotide triphosphate hydrolases"/>
    <property type="match status" value="1"/>
</dbReference>
<keyword evidence="3" id="KW-0812">Transmembrane</keyword>
<dbReference type="InterPro" id="IPR014851">
    <property type="entry name" value="BCS1_N"/>
</dbReference>
<dbReference type="InterPro" id="IPR057495">
    <property type="entry name" value="AAA_lid_BCS1"/>
</dbReference>
<keyword evidence="6" id="KW-0378">Hydrolase</keyword>
<evidence type="ECO:0000256" key="10">
    <source>
        <dbReference type="ARBA" id="ARBA00023136"/>
    </source>
</evidence>
<dbReference type="PROSITE" id="PS00674">
    <property type="entry name" value="AAA"/>
    <property type="match status" value="1"/>
</dbReference>
<evidence type="ECO:0000256" key="7">
    <source>
        <dbReference type="ARBA" id="ARBA00022840"/>
    </source>
</evidence>
<reference evidence="16" key="1">
    <citation type="journal article" date="2023" name="Mol. Phylogenet. Evol.">
        <title>Genome-scale phylogeny and comparative genomics of the fungal order Sordariales.</title>
        <authorList>
            <person name="Hensen N."/>
            <person name="Bonometti L."/>
            <person name="Westerberg I."/>
            <person name="Brannstrom I.O."/>
            <person name="Guillou S."/>
            <person name="Cros-Aarteil S."/>
            <person name="Calhoun S."/>
            <person name="Haridas S."/>
            <person name="Kuo A."/>
            <person name="Mondo S."/>
            <person name="Pangilinan J."/>
            <person name="Riley R."/>
            <person name="LaButti K."/>
            <person name="Andreopoulos B."/>
            <person name="Lipzen A."/>
            <person name="Chen C."/>
            <person name="Yan M."/>
            <person name="Daum C."/>
            <person name="Ng V."/>
            <person name="Clum A."/>
            <person name="Steindorff A."/>
            <person name="Ohm R.A."/>
            <person name="Martin F."/>
            <person name="Silar P."/>
            <person name="Natvig D.O."/>
            <person name="Lalanne C."/>
            <person name="Gautier V."/>
            <person name="Ament-Velasquez S.L."/>
            <person name="Kruys A."/>
            <person name="Hutchinson M.I."/>
            <person name="Powell A.J."/>
            <person name="Barry K."/>
            <person name="Miller A.N."/>
            <person name="Grigoriev I.V."/>
            <person name="Debuchy R."/>
            <person name="Gladieux P."/>
            <person name="Hiltunen Thoren M."/>
            <person name="Johannesson H."/>
        </authorList>
    </citation>
    <scope>NUCLEOTIDE SEQUENCE [LARGE SCALE GENOMIC DNA]</scope>
    <source>
        <strain evidence="16">CBS 340.73</strain>
    </source>
</reference>
<dbReference type="InterPro" id="IPR003593">
    <property type="entry name" value="AAA+_ATPase"/>
</dbReference>
<dbReference type="Proteomes" id="UP001303473">
    <property type="component" value="Unassembled WGS sequence"/>
</dbReference>
<dbReference type="InterPro" id="IPR050747">
    <property type="entry name" value="Mitochondrial_chaperone_BCS1"/>
</dbReference>
<evidence type="ECO:0000313" key="16">
    <source>
        <dbReference type="Proteomes" id="UP001303473"/>
    </source>
</evidence>
<keyword evidence="16" id="KW-1185">Reference proteome</keyword>
<evidence type="ECO:0000256" key="4">
    <source>
        <dbReference type="ARBA" id="ARBA00022741"/>
    </source>
</evidence>
<feature type="region of interest" description="Disordered" evidence="12">
    <location>
        <begin position="1"/>
        <end position="20"/>
    </location>
</feature>
<evidence type="ECO:0000256" key="8">
    <source>
        <dbReference type="ARBA" id="ARBA00022989"/>
    </source>
</evidence>
<dbReference type="Pfam" id="PF00004">
    <property type="entry name" value="AAA"/>
    <property type="match status" value="2"/>
</dbReference>
<evidence type="ECO:0000256" key="6">
    <source>
        <dbReference type="ARBA" id="ARBA00022801"/>
    </source>
</evidence>
<dbReference type="GO" id="GO:0016887">
    <property type="term" value="F:ATP hydrolysis activity"/>
    <property type="evidence" value="ECO:0007669"/>
    <property type="project" value="InterPro"/>
</dbReference>
<evidence type="ECO:0000256" key="3">
    <source>
        <dbReference type="ARBA" id="ARBA00022692"/>
    </source>
</evidence>
<evidence type="ECO:0000256" key="1">
    <source>
        <dbReference type="ARBA" id="ARBA00004434"/>
    </source>
</evidence>
<keyword evidence="8" id="KW-1133">Transmembrane helix</keyword>
<comment type="similarity">
    <text evidence="2">Belongs to the AAA ATPase family. BCS1 subfamily.</text>
</comment>
<sequence>MEATGMPLSEVAGDASSSSAMPTGGGIFGGGLPTAAPQMQLLDFFFPGFSVFSGAVQRYLHVDLNLYIPLVLLCGGLTFVWQYFSEYFWGITESHLMSVVDIRTDDEIYNMLMAWVAAQRFARSARRFVVNTNLNSRAWFLWRWEDDDENDESEEDEGATGGKKKKALAYTPTFGSHWFWYKGHLLIFRRTQNREQASFLVASEREEISISCFGRDPRILKQLLHEAREQYMKRDAAKTLIYRGATKSGSTEPTWQRCMARTSRPFSTVILNEKVKKDLIDDVTDYLNPATRRWYSNRGIPYRRGYLLFGPPGTGKSSLSLALAGFFKMRIYIVSLSSVTASEENLASLFAELPRRCVVLLEDIDTAGLTHTRDENGKEVANTYGNNNVNNSGGDMVPGQLTPGNGVANVGRLSLSGLLNILDGVASQEGRVLIMTTNHLEKLDKALIRPGRVDMIVKFDRADQEMTAAIFRAIFAPLEGDEEQIAVNPNEKVVPLTPEQEKKAAEEAAEAARKNEEITARVSVLAEKFAQKIPAHEFSPAELQGYLLKNKRNPDKAVEGAEEWVVETRKEKKEKELKEAQEKRDAEEKKKKEEEEKKKKEEEEKKKKEEEEKQKEEKEKKKKSKKEKRKNKRSKRKSNSDDDSSSGSDSEEDSESEKDKEQKKSKKERSNTNATTTGEAPKDKKDEVKVLDEEVKHGGDSGYGTP</sequence>
<keyword evidence="9" id="KW-0496">Mitochondrion</keyword>
<dbReference type="InterPro" id="IPR003959">
    <property type="entry name" value="ATPase_AAA_core"/>
</dbReference>
<feature type="compositionally biased region" description="Acidic residues" evidence="12">
    <location>
        <begin position="641"/>
        <end position="656"/>
    </location>
</feature>
<gene>
    <name evidence="15" type="ORF">QBC46DRAFT_311069</name>
</gene>
<keyword evidence="10" id="KW-0472">Membrane</keyword>
<feature type="region of interest" description="Disordered" evidence="12">
    <location>
        <begin position="568"/>
        <end position="706"/>
    </location>
</feature>
<evidence type="ECO:0000259" key="14">
    <source>
        <dbReference type="SMART" id="SM01024"/>
    </source>
</evidence>
<evidence type="ECO:0000313" key="15">
    <source>
        <dbReference type="EMBL" id="KAK3941622.1"/>
    </source>
</evidence>
<proteinExistence type="inferred from homology"/>
<keyword evidence="5" id="KW-0999">Mitochondrion inner membrane</keyword>
<dbReference type="InterPro" id="IPR003960">
    <property type="entry name" value="ATPase_AAA_CS"/>
</dbReference>
<dbReference type="Pfam" id="PF08740">
    <property type="entry name" value="BCS1_N"/>
    <property type="match status" value="1"/>
</dbReference>
<comment type="subcellular location">
    <subcellularLocation>
        <location evidence="1">Mitochondrion inner membrane</location>
        <topology evidence="1">Single-pass membrane protein</topology>
    </subcellularLocation>
</comment>
<dbReference type="SMART" id="SM01024">
    <property type="entry name" value="BCS1_N"/>
    <property type="match status" value="1"/>
</dbReference>
<dbReference type="Pfam" id="PF25426">
    <property type="entry name" value="AAA_lid_BCS1"/>
    <property type="match status" value="1"/>
</dbReference>
<keyword evidence="7" id="KW-0067">ATP-binding</keyword>
<feature type="compositionally biased region" description="Basic and acidic residues" evidence="12">
    <location>
        <begin position="568"/>
        <end position="619"/>
    </location>
</feature>
<dbReference type="GO" id="GO:0005524">
    <property type="term" value="F:ATP binding"/>
    <property type="evidence" value="ECO:0007669"/>
    <property type="project" value="UniProtKB-KW"/>
</dbReference>
<feature type="compositionally biased region" description="Basic residues" evidence="12">
    <location>
        <begin position="620"/>
        <end position="637"/>
    </location>
</feature>
<dbReference type="GO" id="GO:0005743">
    <property type="term" value="C:mitochondrial inner membrane"/>
    <property type="evidence" value="ECO:0007669"/>
    <property type="project" value="UniProtKB-SubCell"/>
</dbReference>
<dbReference type="EMBL" id="MU853781">
    <property type="protein sequence ID" value="KAK3941622.1"/>
    <property type="molecule type" value="Genomic_DNA"/>
</dbReference>